<dbReference type="Proteomes" id="UP000607653">
    <property type="component" value="Unassembled WGS sequence"/>
</dbReference>
<comment type="caution">
    <text evidence="3">The sequence shown here is derived from an EMBL/GenBank/DDBJ whole genome shotgun (WGS) entry which is preliminary data.</text>
</comment>
<gene>
    <name evidence="3" type="ORF">HUJ06_014614</name>
</gene>
<reference evidence="3 4" key="1">
    <citation type="journal article" date="2020" name="Mol. Biol. Evol.">
        <title>Distinct Expression and Methylation Patterns for Genes with Different Fates following a Single Whole-Genome Duplication in Flowering Plants.</title>
        <authorList>
            <person name="Shi T."/>
            <person name="Rahmani R.S."/>
            <person name="Gugger P.F."/>
            <person name="Wang M."/>
            <person name="Li H."/>
            <person name="Zhang Y."/>
            <person name="Li Z."/>
            <person name="Wang Q."/>
            <person name="Van de Peer Y."/>
            <person name="Marchal K."/>
            <person name="Chen J."/>
        </authorList>
    </citation>
    <scope>NUCLEOTIDE SEQUENCE [LARGE SCALE GENOMIC DNA]</scope>
    <source>
        <tissue evidence="3">Leaf</tissue>
    </source>
</reference>
<evidence type="ECO:0008006" key="5">
    <source>
        <dbReference type="Google" id="ProtNLM"/>
    </source>
</evidence>
<dbReference type="InterPro" id="IPR046848">
    <property type="entry name" value="E_motif"/>
</dbReference>
<feature type="repeat" description="PPR" evidence="2">
    <location>
        <begin position="212"/>
        <end position="246"/>
    </location>
</feature>
<dbReference type="Gene3D" id="1.25.40.10">
    <property type="entry name" value="Tetratricopeptide repeat domain"/>
    <property type="match status" value="4"/>
</dbReference>
<evidence type="ECO:0000313" key="3">
    <source>
        <dbReference type="EMBL" id="DAD40291.1"/>
    </source>
</evidence>
<dbReference type="NCBIfam" id="TIGR00756">
    <property type="entry name" value="PPR"/>
    <property type="match status" value="5"/>
</dbReference>
<dbReference type="FunFam" id="1.25.40.10:FF:000242">
    <property type="entry name" value="Pentatricopeptide repeat-containing protein"/>
    <property type="match status" value="1"/>
</dbReference>
<dbReference type="GO" id="GO:0003723">
    <property type="term" value="F:RNA binding"/>
    <property type="evidence" value="ECO:0007669"/>
    <property type="project" value="InterPro"/>
</dbReference>
<dbReference type="SUPFAM" id="SSF48452">
    <property type="entry name" value="TPR-like"/>
    <property type="match status" value="1"/>
</dbReference>
<dbReference type="PANTHER" id="PTHR47926:SF344">
    <property type="entry name" value="OS07G0636900 PROTEIN"/>
    <property type="match status" value="1"/>
</dbReference>
<name>A0A822Z977_NELNU</name>
<sequence length="628" mass="71504">MRKTQLAIFVRSPTTARLKIICSAPAFFWSFCFFSTSPQSHYTPKARNLLFLLNQCTTFKQFNQVHAHIITSGFQHNQFLIGKLVEMASIKFQQNNMTRSVLIFTHAHKPNQFTWNTIIRGLSISNTPQRAIFIFVQMCREFIQRQSFTYAFVLKACARSHALETGKAIHGLAAKSGHVSHIFVATTAIHAYSTCGDLNSAEKVFDEMDTRNVVSWNAVISGYVQNGLPDDGLRLFGWMWSEGVRPNDVTLIGVISACAQKKELELGRWLHTYVNENWDEFRSSINIRTALIDMYAKCRQIDLARQVFNEAQKRDIGMWNALIGGYVFNGHFEEALELFQKIEAGELEPDEPTLVSTLRACAHLGALDIGERIHSYAKEKEKRFMFNTTLGTALIDMYSKCGCITKAREVFNRMHLRDVMAWTSMIWGLAIHGHAMDALDLFLLMLDSGPMPDGITFIGVLYACSHAGLVDQGIHYFEAMRNKYHISPKIEHYGCMIDLLGRAGRLEEAYDLILRMEMQPNAIIWRALLSACRLHLSIKFAEVAIENLFKLQCDHCGDYVLLSNIYASQGRWDNVERIRRKMEEGGIRKLPGLSFIETNSEPTTEAWIDLRGHLIDQTGKRMCGCYQS</sequence>
<dbReference type="FunFam" id="1.25.40.10:FF:000344">
    <property type="entry name" value="Pentatricopeptide repeat-containing protein"/>
    <property type="match status" value="1"/>
</dbReference>
<keyword evidence="1" id="KW-0677">Repeat</keyword>
<dbReference type="InterPro" id="IPR002885">
    <property type="entry name" value="PPR_rpt"/>
</dbReference>
<dbReference type="Pfam" id="PF01535">
    <property type="entry name" value="PPR"/>
    <property type="match status" value="4"/>
</dbReference>
<organism evidence="3 4">
    <name type="scientific">Nelumbo nucifera</name>
    <name type="common">Sacred lotus</name>
    <dbReference type="NCBI Taxonomy" id="4432"/>
    <lineage>
        <taxon>Eukaryota</taxon>
        <taxon>Viridiplantae</taxon>
        <taxon>Streptophyta</taxon>
        <taxon>Embryophyta</taxon>
        <taxon>Tracheophyta</taxon>
        <taxon>Spermatophyta</taxon>
        <taxon>Magnoliopsida</taxon>
        <taxon>Proteales</taxon>
        <taxon>Nelumbonaceae</taxon>
        <taxon>Nelumbo</taxon>
    </lineage>
</organism>
<dbReference type="GO" id="GO:0009451">
    <property type="term" value="P:RNA modification"/>
    <property type="evidence" value="ECO:0007669"/>
    <property type="project" value="InterPro"/>
</dbReference>
<dbReference type="Pfam" id="PF13041">
    <property type="entry name" value="PPR_2"/>
    <property type="match status" value="2"/>
</dbReference>
<dbReference type="InterPro" id="IPR011990">
    <property type="entry name" value="TPR-like_helical_dom_sf"/>
</dbReference>
<dbReference type="PANTHER" id="PTHR47926">
    <property type="entry name" value="PENTATRICOPEPTIDE REPEAT-CONTAINING PROTEIN"/>
    <property type="match status" value="1"/>
</dbReference>
<evidence type="ECO:0000256" key="2">
    <source>
        <dbReference type="PROSITE-ProRule" id="PRU00708"/>
    </source>
</evidence>
<keyword evidence="4" id="KW-1185">Reference proteome</keyword>
<evidence type="ECO:0000256" key="1">
    <source>
        <dbReference type="ARBA" id="ARBA00022737"/>
    </source>
</evidence>
<dbReference type="PROSITE" id="PS51375">
    <property type="entry name" value="PPR"/>
    <property type="match status" value="3"/>
</dbReference>
<dbReference type="Pfam" id="PF20431">
    <property type="entry name" value="E_motif"/>
    <property type="match status" value="1"/>
</dbReference>
<protein>
    <recommendedName>
        <fullName evidence="5">Pentatricopeptide repeat-containing protein At1g08070, chloroplastic-like</fullName>
    </recommendedName>
</protein>
<feature type="repeat" description="PPR" evidence="2">
    <location>
        <begin position="315"/>
        <end position="349"/>
    </location>
</feature>
<feature type="repeat" description="PPR" evidence="2">
    <location>
        <begin position="418"/>
        <end position="452"/>
    </location>
</feature>
<dbReference type="EMBL" id="DUZY01000005">
    <property type="protein sequence ID" value="DAD40291.1"/>
    <property type="molecule type" value="Genomic_DNA"/>
</dbReference>
<dbReference type="FunFam" id="1.25.40.10:FF:000031">
    <property type="entry name" value="Pentatricopeptide repeat-containing protein mitochondrial"/>
    <property type="match status" value="1"/>
</dbReference>
<evidence type="ECO:0000313" key="4">
    <source>
        <dbReference type="Proteomes" id="UP000607653"/>
    </source>
</evidence>
<dbReference type="InterPro" id="IPR046960">
    <property type="entry name" value="PPR_At4g14850-like_plant"/>
</dbReference>
<proteinExistence type="predicted"/>
<dbReference type="AlphaFoldDB" id="A0A822Z977"/>
<accession>A0A822Z977</accession>